<name>A0A3M7R3S4_BRAPC</name>
<organism evidence="1 2">
    <name type="scientific">Brachionus plicatilis</name>
    <name type="common">Marine rotifer</name>
    <name type="synonym">Brachionus muelleri</name>
    <dbReference type="NCBI Taxonomy" id="10195"/>
    <lineage>
        <taxon>Eukaryota</taxon>
        <taxon>Metazoa</taxon>
        <taxon>Spiralia</taxon>
        <taxon>Gnathifera</taxon>
        <taxon>Rotifera</taxon>
        <taxon>Eurotatoria</taxon>
        <taxon>Monogononta</taxon>
        <taxon>Pseudotrocha</taxon>
        <taxon>Ploima</taxon>
        <taxon>Brachionidae</taxon>
        <taxon>Brachionus</taxon>
    </lineage>
</organism>
<keyword evidence="2" id="KW-1185">Reference proteome</keyword>
<accession>A0A3M7R3S4</accession>
<evidence type="ECO:0000313" key="2">
    <source>
        <dbReference type="Proteomes" id="UP000276133"/>
    </source>
</evidence>
<proteinExistence type="predicted"/>
<dbReference type="AlphaFoldDB" id="A0A3M7R3S4"/>
<dbReference type="EMBL" id="REGN01004351">
    <property type="protein sequence ID" value="RNA17885.1"/>
    <property type="molecule type" value="Genomic_DNA"/>
</dbReference>
<reference evidence="1 2" key="1">
    <citation type="journal article" date="2018" name="Sci. Rep.">
        <title>Genomic signatures of local adaptation to the degree of environmental predictability in rotifers.</title>
        <authorList>
            <person name="Franch-Gras L."/>
            <person name="Hahn C."/>
            <person name="Garcia-Roger E.M."/>
            <person name="Carmona M.J."/>
            <person name="Serra M."/>
            <person name="Gomez A."/>
        </authorList>
    </citation>
    <scope>NUCLEOTIDE SEQUENCE [LARGE SCALE GENOMIC DNA]</scope>
    <source>
        <strain evidence="1">HYR1</strain>
    </source>
</reference>
<evidence type="ECO:0000313" key="1">
    <source>
        <dbReference type="EMBL" id="RNA17885.1"/>
    </source>
</evidence>
<dbReference type="Proteomes" id="UP000276133">
    <property type="component" value="Unassembled WGS sequence"/>
</dbReference>
<protein>
    <submittedName>
        <fullName evidence="1">Uncharacterized protein</fullName>
    </submittedName>
</protein>
<comment type="caution">
    <text evidence="1">The sequence shown here is derived from an EMBL/GenBank/DDBJ whole genome shotgun (WGS) entry which is preliminary data.</text>
</comment>
<sequence length="68" mass="7918">MELEVSDQFLMLKMTKSILVNFSMYSKLTAVADDGKLLRSVYKQHLTKSNPFSLPPQLYRKKLLLLRV</sequence>
<gene>
    <name evidence="1" type="ORF">BpHYR1_027754</name>
</gene>